<proteinExistence type="predicted"/>
<dbReference type="Gene3D" id="3.20.20.140">
    <property type="entry name" value="Metal-dependent hydrolases"/>
    <property type="match status" value="1"/>
</dbReference>
<feature type="binding site" evidence="1">
    <location>
        <position position="203"/>
    </location>
    <ligand>
        <name>a divalent metal cation</name>
        <dbReference type="ChEBI" id="CHEBI:60240"/>
        <label>1</label>
    </ligand>
</feature>
<keyword evidence="3" id="KW-1185">Reference proteome</keyword>
<dbReference type="SUPFAM" id="SSF51556">
    <property type="entry name" value="Metallo-dependent hydrolases"/>
    <property type="match status" value="1"/>
</dbReference>
<dbReference type="AlphaFoldDB" id="A0A851GJ36"/>
<dbReference type="CDD" id="cd01310">
    <property type="entry name" value="TatD_DNAse"/>
    <property type="match status" value="1"/>
</dbReference>
<evidence type="ECO:0000313" key="3">
    <source>
        <dbReference type="Proteomes" id="UP000557872"/>
    </source>
</evidence>
<evidence type="ECO:0000256" key="1">
    <source>
        <dbReference type="PIRSR" id="PIRSR005902-1"/>
    </source>
</evidence>
<name>A0A851GJ36_9BACT</name>
<feature type="binding site" evidence="1">
    <location>
        <position position="153"/>
    </location>
    <ligand>
        <name>a divalent metal cation</name>
        <dbReference type="ChEBI" id="CHEBI:60240"/>
        <label>2</label>
    </ligand>
</feature>
<reference evidence="2 3" key="1">
    <citation type="submission" date="2020-07" db="EMBL/GenBank/DDBJ databases">
        <title>Roseicoccus Jingziensis gen. nov., sp. nov., isolated from coastal seawater.</title>
        <authorList>
            <person name="Feng X."/>
        </authorList>
    </citation>
    <scope>NUCLEOTIDE SEQUENCE [LARGE SCALE GENOMIC DNA]</scope>
    <source>
        <strain evidence="2 3">N1E253</strain>
    </source>
</reference>
<protein>
    <submittedName>
        <fullName evidence="2">TatD family hydrolase</fullName>
    </submittedName>
</protein>
<dbReference type="PANTHER" id="PTHR47176:SF1">
    <property type="entry name" value="OS04G0577500 PROTEIN"/>
    <property type="match status" value="1"/>
</dbReference>
<keyword evidence="2" id="KW-0378">Hydrolase</keyword>
<dbReference type="InterPro" id="IPR001130">
    <property type="entry name" value="TatD-like"/>
</dbReference>
<dbReference type="EMBL" id="JACBAZ010000008">
    <property type="protein sequence ID" value="NWK57189.1"/>
    <property type="molecule type" value="Genomic_DNA"/>
</dbReference>
<sequence length="254" mass="28641">MFDSHNHLQSQRFGELRSRVIEEMFQAGVTRAVINGTSPNDWGYVSELSRQHPQQLIPSFGLHPWYVDEAPADWSDQLVRMLDLHPTAGIGECGLDRARHRSHFQLQLSTFTHQLQLAEARNLPLSIHCVRAWGAMVDILESQKLPQRGFLMHSYGGSAELIPRLTKLGAYFSCPLTILHPGKEKSRQIFQQVPADRLLIESDAPDMSPPSIWTSHPLPGGLNHPANLAYAMSGISEFLDTSQCMENFQRFFLG</sequence>
<gene>
    <name evidence="2" type="ORF">HW115_16320</name>
</gene>
<keyword evidence="1" id="KW-0479">Metal-binding</keyword>
<dbReference type="PIRSF" id="PIRSF005902">
    <property type="entry name" value="DNase_TatD"/>
    <property type="match status" value="1"/>
</dbReference>
<dbReference type="GO" id="GO:0016788">
    <property type="term" value="F:hydrolase activity, acting on ester bonds"/>
    <property type="evidence" value="ECO:0007669"/>
    <property type="project" value="InterPro"/>
</dbReference>
<comment type="caution">
    <text evidence="2">The sequence shown here is derived from an EMBL/GenBank/DDBJ whole genome shotgun (WGS) entry which is preliminary data.</text>
</comment>
<dbReference type="PANTHER" id="PTHR47176">
    <property type="entry name" value="OSJNBA0020J04.13 PROTEIN"/>
    <property type="match status" value="1"/>
</dbReference>
<dbReference type="InterPro" id="IPR032466">
    <property type="entry name" value="Metal_Hydrolase"/>
</dbReference>
<feature type="binding site" evidence="1">
    <location>
        <position position="128"/>
    </location>
    <ligand>
        <name>a divalent metal cation</name>
        <dbReference type="ChEBI" id="CHEBI:60240"/>
        <label>2</label>
    </ligand>
</feature>
<dbReference type="Pfam" id="PF01026">
    <property type="entry name" value="TatD_DNase"/>
    <property type="match status" value="1"/>
</dbReference>
<dbReference type="GO" id="GO:0046872">
    <property type="term" value="F:metal ion binding"/>
    <property type="evidence" value="ECO:0007669"/>
    <property type="project" value="UniProtKB-KW"/>
</dbReference>
<feature type="binding site" evidence="1">
    <location>
        <position position="7"/>
    </location>
    <ligand>
        <name>a divalent metal cation</name>
        <dbReference type="ChEBI" id="CHEBI:60240"/>
        <label>1</label>
    </ligand>
</feature>
<accession>A0A851GJ36</accession>
<dbReference type="Proteomes" id="UP000557872">
    <property type="component" value="Unassembled WGS sequence"/>
</dbReference>
<dbReference type="RefSeq" id="WP_178934015.1">
    <property type="nucleotide sequence ID" value="NZ_JACBAZ010000008.1"/>
</dbReference>
<feature type="binding site" evidence="1">
    <location>
        <position position="5"/>
    </location>
    <ligand>
        <name>a divalent metal cation</name>
        <dbReference type="ChEBI" id="CHEBI:60240"/>
        <label>1</label>
    </ligand>
</feature>
<feature type="binding site" evidence="1">
    <location>
        <position position="92"/>
    </location>
    <ligand>
        <name>a divalent metal cation</name>
        <dbReference type="ChEBI" id="CHEBI:60240"/>
        <label>1</label>
    </ligand>
</feature>
<evidence type="ECO:0000313" key="2">
    <source>
        <dbReference type="EMBL" id="NWK57189.1"/>
    </source>
</evidence>
<organism evidence="2 3">
    <name type="scientific">Oceaniferula marina</name>
    <dbReference type="NCBI Taxonomy" id="2748318"/>
    <lineage>
        <taxon>Bacteria</taxon>
        <taxon>Pseudomonadati</taxon>
        <taxon>Verrucomicrobiota</taxon>
        <taxon>Verrucomicrobiia</taxon>
        <taxon>Verrucomicrobiales</taxon>
        <taxon>Verrucomicrobiaceae</taxon>
        <taxon>Oceaniferula</taxon>
    </lineage>
</organism>